<gene>
    <name evidence="3" type="ORF">PPACK8108_LOCUS19894</name>
</gene>
<accession>A0AAV0BIK4</accession>
<feature type="region of interest" description="Disordered" evidence="1">
    <location>
        <begin position="540"/>
        <end position="572"/>
    </location>
</feature>
<feature type="region of interest" description="Disordered" evidence="1">
    <location>
        <begin position="44"/>
        <end position="73"/>
    </location>
</feature>
<keyword evidence="2" id="KW-0472">Membrane</keyword>
<dbReference type="EMBL" id="CALTRL010005721">
    <property type="protein sequence ID" value="CAH7685379.1"/>
    <property type="molecule type" value="Genomic_DNA"/>
</dbReference>
<evidence type="ECO:0000256" key="2">
    <source>
        <dbReference type="SAM" id="Phobius"/>
    </source>
</evidence>
<dbReference type="Proteomes" id="UP001153365">
    <property type="component" value="Unassembled WGS sequence"/>
</dbReference>
<feature type="compositionally biased region" description="Basic and acidic residues" evidence="1">
    <location>
        <begin position="555"/>
        <end position="565"/>
    </location>
</feature>
<evidence type="ECO:0000313" key="3">
    <source>
        <dbReference type="EMBL" id="CAH7685379.1"/>
    </source>
</evidence>
<feature type="compositionally biased region" description="Polar residues" evidence="1">
    <location>
        <begin position="15"/>
        <end position="31"/>
    </location>
</feature>
<feature type="compositionally biased region" description="Polar residues" evidence="1">
    <location>
        <begin position="159"/>
        <end position="188"/>
    </location>
</feature>
<feature type="compositionally biased region" description="Polar residues" evidence="1">
    <location>
        <begin position="540"/>
        <end position="554"/>
    </location>
</feature>
<evidence type="ECO:0000256" key="1">
    <source>
        <dbReference type="SAM" id="MobiDB-lite"/>
    </source>
</evidence>
<feature type="compositionally biased region" description="Basic and acidic residues" evidence="1">
    <location>
        <begin position="1"/>
        <end position="11"/>
    </location>
</feature>
<reference evidence="3" key="1">
    <citation type="submission" date="2022-06" db="EMBL/GenBank/DDBJ databases">
        <authorList>
            <consortium name="SYNGENTA / RWTH Aachen University"/>
        </authorList>
    </citation>
    <scope>NUCLEOTIDE SEQUENCE</scope>
</reference>
<feature type="region of interest" description="Disordered" evidence="1">
    <location>
        <begin position="1"/>
        <end position="31"/>
    </location>
</feature>
<feature type="region of interest" description="Disordered" evidence="1">
    <location>
        <begin position="95"/>
        <end position="203"/>
    </location>
</feature>
<feature type="transmembrane region" description="Helical" evidence="2">
    <location>
        <begin position="229"/>
        <end position="250"/>
    </location>
</feature>
<dbReference type="AlphaFoldDB" id="A0AAV0BIK4"/>
<organism evidence="3 4">
    <name type="scientific">Phakopsora pachyrhizi</name>
    <name type="common">Asian soybean rust disease fungus</name>
    <dbReference type="NCBI Taxonomy" id="170000"/>
    <lineage>
        <taxon>Eukaryota</taxon>
        <taxon>Fungi</taxon>
        <taxon>Dikarya</taxon>
        <taxon>Basidiomycota</taxon>
        <taxon>Pucciniomycotina</taxon>
        <taxon>Pucciniomycetes</taxon>
        <taxon>Pucciniales</taxon>
        <taxon>Phakopsoraceae</taxon>
        <taxon>Phakopsora</taxon>
    </lineage>
</organism>
<keyword evidence="2" id="KW-0812">Transmembrane</keyword>
<comment type="caution">
    <text evidence="3">The sequence shown here is derived from an EMBL/GenBank/DDBJ whole genome shotgun (WGS) entry which is preliminary data.</text>
</comment>
<feature type="compositionally biased region" description="Polar residues" evidence="1">
    <location>
        <begin position="95"/>
        <end position="146"/>
    </location>
</feature>
<keyword evidence="4" id="KW-1185">Reference proteome</keyword>
<name>A0AAV0BIK4_PHAPC</name>
<proteinExistence type="predicted"/>
<evidence type="ECO:0000313" key="4">
    <source>
        <dbReference type="Proteomes" id="UP001153365"/>
    </source>
</evidence>
<keyword evidence="2" id="KW-1133">Transmembrane helix</keyword>
<protein>
    <submittedName>
        <fullName evidence="3">Expressed protein</fullName>
    </submittedName>
</protein>
<sequence>MSTSNHRDSPIHLDATTSGKENISSRGSSFSGLTVASIDNRQIHSTDTSNEHVGMSELSSLTSGSRTPDNGVGALPTVIVQQHCEGCFDPLMPTITTAPNQGEISASESLNPTSRQTPPSQSQNSGLSKNISPVTNSQEIPQSSPMITDGLKNPLTGDHTATTNQTAFQPQNAGPTSNSNPQTDTTPTKIPESKGGSNVTKPGVVVDSVPFRATSNPEPSSSSNGNQSGTIALVILTVFFVILILGLFYWRRKRRHQINERKDVTKEMEQTWIEQLRNPVGAGHDPTFNNVGNGNIIFQNPFASQINNGQPQTFNESDTTRKNKNFFQLGGRRGIERTGRPSSLNLNSKIPKPQASLINKPKNIDNNYAGVLKLHELKNNRTQSWRSSIATAWADLGLPVKILTGPDDKKDRFDDSIMVFSSSADKIHSEKINDRDRTNQLFNSFGDQKSLRNDLLSPFKSFATNSSEISCAFSSSSNQSMTIPGGLDYRIGALPENRTKNPIKTNSFESSHAIISSGSSFQSSSDTNLVTESVASTSSFQSSNLNTGSSYESRTLTRSDSESLYRPKSLTKTMERPDRAVFDLRKSYYPNNNELVKEIM</sequence>
<feature type="compositionally biased region" description="Polar residues" evidence="1">
    <location>
        <begin position="57"/>
        <end position="68"/>
    </location>
</feature>